<dbReference type="PANTHER" id="PTHR30486">
    <property type="entry name" value="TWITCHING MOTILITY PROTEIN PILT"/>
    <property type="match status" value="1"/>
</dbReference>
<dbReference type="InterPro" id="IPR006321">
    <property type="entry name" value="PilT/PilU"/>
</dbReference>
<dbReference type="GO" id="GO:0016887">
    <property type="term" value="F:ATP hydrolysis activity"/>
    <property type="evidence" value="ECO:0007669"/>
    <property type="project" value="InterPro"/>
</dbReference>
<comment type="caution">
    <text evidence="3">The sequence shown here is derived from an EMBL/GenBank/DDBJ whole genome shotgun (WGS) entry which is preliminary data.</text>
</comment>
<dbReference type="InterPro" id="IPR050921">
    <property type="entry name" value="T4SS_GSP_E_ATPase"/>
</dbReference>
<dbReference type="EMBL" id="LCMF01000018">
    <property type="protein sequence ID" value="KKU30611.1"/>
    <property type="molecule type" value="Genomic_DNA"/>
</dbReference>
<evidence type="ECO:0000313" key="4">
    <source>
        <dbReference type="Proteomes" id="UP000034732"/>
    </source>
</evidence>
<dbReference type="Gene3D" id="3.40.50.300">
    <property type="entry name" value="P-loop containing nucleotide triphosphate hydrolases"/>
    <property type="match status" value="1"/>
</dbReference>
<accession>A0A0G1PD08</accession>
<dbReference type="AlphaFoldDB" id="A0A0G1PD08"/>
<reference evidence="3 4" key="1">
    <citation type="journal article" date="2015" name="Nature">
        <title>rRNA introns, odd ribosomes, and small enigmatic genomes across a large radiation of phyla.</title>
        <authorList>
            <person name="Brown C.T."/>
            <person name="Hug L.A."/>
            <person name="Thomas B.C."/>
            <person name="Sharon I."/>
            <person name="Castelle C.J."/>
            <person name="Singh A."/>
            <person name="Wilkins M.J."/>
            <person name="Williams K.H."/>
            <person name="Banfield J.F."/>
        </authorList>
    </citation>
    <scope>NUCLEOTIDE SEQUENCE [LARGE SCALE GENOMIC DNA]</scope>
</reference>
<dbReference type="Proteomes" id="UP000034732">
    <property type="component" value="Unassembled WGS sequence"/>
</dbReference>
<comment type="similarity">
    <text evidence="1">Belongs to the GSP E family.</text>
</comment>
<gene>
    <name evidence="3" type="ORF">UX44_C0018G0008</name>
</gene>
<dbReference type="Gene3D" id="3.30.450.90">
    <property type="match status" value="1"/>
</dbReference>
<protein>
    <submittedName>
        <fullName evidence="3">Twitching motility protein</fullName>
    </submittedName>
</protein>
<organism evidence="3 4">
    <name type="scientific">candidate division WWE3 bacterium GW2011_GWA1_46_21</name>
    <dbReference type="NCBI Taxonomy" id="1619107"/>
    <lineage>
        <taxon>Bacteria</taxon>
        <taxon>Katanobacteria</taxon>
    </lineage>
</organism>
<dbReference type="SUPFAM" id="SSF52540">
    <property type="entry name" value="P-loop containing nucleoside triphosphate hydrolases"/>
    <property type="match status" value="1"/>
</dbReference>
<evidence type="ECO:0000256" key="1">
    <source>
        <dbReference type="ARBA" id="ARBA00006611"/>
    </source>
</evidence>
<dbReference type="NCBIfam" id="TIGR01420">
    <property type="entry name" value="pilT_fam"/>
    <property type="match status" value="1"/>
</dbReference>
<dbReference type="InterPro" id="IPR027417">
    <property type="entry name" value="P-loop_NTPase"/>
</dbReference>
<sequence length="355" mass="39494">MKINVTQLLEKILTMQASDLHVSIGSPPIVRINTALTTFTDVDPFTIEDVEYIISQLLNQQQKDILDVNKEIDLSVALSNKARFRVNVFYQRGYPALALRFIPLRVPTIEELHLPPVLESLCDLKQGLVLITGPTGHGKSTTLAAMIERINQTRAEHILTIEDPIEYVFQNKLSLIAQREMHLDTHSWAVALKSVLRQDPNIVMVGEMRDYETVSAALSIAETGHLVFASLHTNSASQTVDRIIDSFPEEQHQQVRIQFSQSLEAILSLRLIPSAAKGVVPAVEILLANSAVRSLIREGKSHQIDNVISTSGNLGMVSLEKSIAELVTANDVDLKEAVRYSSKPDELRRYLKGHA</sequence>
<dbReference type="PANTHER" id="PTHR30486:SF16">
    <property type="entry name" value="TWITCHING MOTILITY PROTEIN PILT"/>
    <property type="match status" value="1"/>
</dbReference>
<evidence type="ECO:0000259" key="2">
    <source>
        <dbReference type="Pfam" id="PF00437"/>
    </source>
</evidence>
<dbReference type="Pfam" id="PF00437">
    <property type="entry name" value="T2SSE"/>
    <property type="match status" value="1"/>
</dbReference>
<dbReference type="CDD" id="cd01131">
    <property type="entry name" value="PilT"/>
    <property type="match status" value="1"/>
</dbReference>
<dbReference type="PATRIC" id="fig|1619107.3.peg.351"/>
<dbReference type="InterPro" id="IPR001482">
    <property type="entry name" value="T2SS/T4SS_dom"/>
</dbReference>
<evidence type="ECO:0000313" key="3">
    <source>
        <dbReference type="EMBL" id="KKU30611.1"/>
    </source>
</evidence>
<proteinExistence type="inferred from homology"/>
<name>A0A0G1PD08_UNCKA</name>
<feature type="domain" description="Bacterial type II secretion system protein E" evidence="2">
    <location>
        <begin position="5"/>
        <end position="275"/>
    </location>
</feature>
<dbReference type="GO" id="GO:0005524">
    <property type="term" value="F:ATP binding"/>
    <property type="evidence" value="ECO:0007669"/>
    <property type="project" value="InterPro"/>
</dbReference>